<evidence type="ECO:0000256" key="1">
    <source>
        <dbReference type="ARBA" id="ARBA00022490"/>
    </source>
</evidence>
<evidence type="ECO:0000256" key="6">
    <source>
        <dbReference type="ARBA" id="ARBA00022960"/>
    </source>
</evidence>
<dbReference type="GO" id="GO:0071555">
    <property type="term" value="P:cell wall organization"/>
    <property type="evidence" value="ECO:0007669"/>
    <property type="project" value="UniProtKB-KW"/>
</dbReference>
<evidence type="ECO:0000259" key="14">
    <source>
        <dbReference type="Pfam" id="PF08245"/>
    </source>
</evidence>
<dbReference type="Pfam" id="PF01225">
    <property type="entry name" value="Mur_ligase"/>
    <property type="match status" value="1"/>
</dbReference>
<keyword evidence="9 10" id="KW-0961">Cell wall biogenesis/degradation</keyword>
<feature type="domain" description="Mur ligase C-terminal" evidence="13">
    <location>
        <begin position="336"/>
        <end position="445"/>
    </location>
</feature>
<dbReference type="GO" id="GO:0009252">
    <property type="term" value="P:peptidoglycan biosynthetic process"/>
    <property type="evidence" value="ECO:0007669"/>
    <property type="project" value="UniProtKB-UniRule"/>
</dbReference>
<dbReference type="GO" id="GO:0008360">
    <property type="term" value="P:regulation of cell shape"/>
    <property type="evidence" value="ECO:0007669"/>
    <property type="project" value="UniProtKB-KW"/>
</dbReference>
<dbReference type="Gene3D" id="3.40.1190.10">
    <property type="entry name" value="Mur-like, catalytic domain"/>
    <property type="match status" value="1"/>
</dbReference>
<evidence type="ECO:0000259" key="12">
    <source>
        <dbReference type="Pfam" id="PF01225"/>
    </source>
</evidence>
<dbReference type="Proteomes" id="UP000632498">
    <property type="component" value="Unassembled WGS sequence"/>
</dbReference>
<evidence type="ECO:0000313" key="15">
    <source>
        <dbReference type="EMBL" id="GGF61913.1"/>
    </source>
</evidence>
<comment type="caution">
    <text evidence="10">Lacks conserved residue(s) required for the propagation of feature annotation.</text>
</comment>
<comment type="similarity">
    <text evidence="10">Belongs to the MurCDEF family. MurF subfamily.</text>
</comment>
<dbReference type="InterPro" id="IPR036615">
    <property type="entry name" value="Mur_ligase_C_dom_sf"/>
</dbReference>
<gene>
    <name evidence="10 15" type="primary">murF</name>
    <name evidence="15" type="ORF">GCM10011332_14730</name>
</gene>
<dbReference type="InterPro" id="IPR004101">
    <property type="entry name" value="Mur_ligase_C"/>
</dbReference>
<proteinExistence type="inferred from homology"/>
<dbReference type="InterPro" id="IPR000713">
    <property type="entry name" value="Mur_ligase_N"/>
</dbReference>
<evidence type="ECO:0000256" key="10">
    <source>
        <dbReference type="HAMAP-Rule" id="MF_02019"/>
    </source>
</evidence>
<keyword evidence="5 10" id="KW-0067">ATP-binding</keyword>
<dbReference type="Pfam" id="PF02875">
    <property type="entry name" value="Mur_ligase_C"/>
    <property type="match status" value="1"/>
</dbReference>
<comment type="pathway">
    <text evidence="10 11">Cell wall biogenesis; peptidoglycan biosynthesis.</text>
</comment>
<dbReference type="GO" id="GO:0005524">
    <property type="term" value="F:ATP binding"/>
    <property type="evidence" value="ECO:0007669"/>
    <property type="project" value="UniProtKB-UniRule"/>
</dbReference>
<feature type="domain" description="Mur ligase N-terminal catalytic" evidence="12">
    <location>
        <begin position="26"/>
        <end position="72"/>
    </location>
</feature>
<evidence type="ECO:0000256" key="8">
    <source>
        <dbReference type="ARBA" id="ARBA00023306"/>
    </source>
</evidence>
<dbReference type="GO" id="GO:0051301">
    <property type="term" value="P:cell division"/>
    <property type="evidence" value="ECO:0007669"/>
    <property type="project" value="UniProtKB-KW"/>
</dbReference>
<dbReference type="PANTHER" id="PTHR43024">
    <property type="entry name" value="UDP-N-ACETYLMURAMOYL-TRIPEPTIDE--D-ALANYL-D-ALANINE LIGASE"/>
    <property type="match status" value="1"/>
</dbReference>
<dbReference type="NCBIfam" id="TIGR01143">
    <property type="entry name" value="murF"/>
    <property type="match status" value="1"/>
</dbReference>
<evidence type="ECO:0000256" key="9">
    <source>
        <dbReference type="ARBA" id="ARBA00023316"/>
    </source>
</evidence>
<dbReference type="InterPro" id="IPR013221">
    <property type="entry name" value="Mur_ligase_cen"/>
</dbReference>
<evidence type="ECO:0000259" key="13">
    <source>
        <dbReference type="Pfam" id="PF02875"/>
    </source>
</evidence>
<dbReference type="PANTHER" id="PTHR43024:SF1">
    <property type="entry name" value="UDP-N-ACETYLMURAMOYL-TRIPEPTIDE--D-ALANYL-D-ALANINE LIGASE"/>
    <property type="match status" value="1"/>
</dbReference>
<reference evidence="15" key="2">
    <citation type="submission" date="2020-09" db="EMBL/GenBank/DDBJ databases">
        <authorList>
            <person name="Sun Q."/>
            <person name="Zhou Y."/>
        </authorList>
    </citation>
    <scope>NUCLEOTIDE SEQUENCE</scope>
    <source>
        <strain evidence="15">CGMCC 1.15254</strain>
    </source>
</reference>
<evidence type="ECO:0000256" key="11">
    <source>
        <dbReference type="RuleBase" id="RU004136"/>
    </source>
</evidence>
<keyword evidence="6 10" id="KW-0133">Cell shape</keyword>
<dbReference type="Pfam" id="PF08245">
    <property type="entry name" value="Mur_ligase_M"/>
    <property type="match status" value="1"/>
</dbReference>
<keyword evidence="1 10" id="KW-0963">Cytoplasm</keyword>
<keyword evidence="8 10" id="KW-0131">Cell cycle</keyword>
<evidence type="ECO:0000256" key="7">
    <source>
        <dbReference type="ARBA" id="ARBA00022984"/>
    </source>
</evidence>
<comment type="subcellular location">
    <subcellularLocation>
        <location evidence="10 11">Cytoplasm</location>
    </subcellularLocation>
</comment>
<sequence length="464" mass="49424">MTDILWTTDEAAKVVDGTPFGQWECTGISIDSRNVEKGDLFIAIKGPSFDGHQFVHAALKAGAAAAVVSHIPQNCRQDDKLLLVKNTTRALEDLGRAARARSNAKIVAVTGSVGKTGVKEALASVLSKQGKTHATLGNLNNHFGLPLTLARMPRDCDFAVLELGMNHAGELIELSQMAQPDVGVITTVAAAHLEYFEDEAAIADAKCEIFAGLKKGGVAVLNADNSYFERMKQACLTQGIDNIITFASEQDATFNATSFENDETENGTFISANIHGQPLDYKIAHDGRHWVTNSLAVLACVEALGADVKQAANDLAHLSQLKGRGAVHTIEISGGSLRVIDESYNANDASMRAALDVLSHQSGRRIAVLGDMLELGPDEIDIHKNLVGACKKIHLVFACGPLMKHLFKALPAHQRGAHASSAEHLAPLVVQAVQPGDVISIKSSRGSRTDLVLDALLELQSNGT</sequence>
<keyword evidence="7 10" id="KW-0573">Peptidoglycan synthesis</keyword>
<dbReference type="InterPro" id="IPR051046">
    <property type="entry name" value="MurCDEF_CellWall_CoF430Synth"/>
</dbReference>
<reference evidence="15" key="1">
    <citation type="journal article" date="2014" name="Int. J. Syst. Evol. Microbiol.">
        <title>Complete genome sequence of Corynebacterium casei LMG S-19264T (=DSM 44701T), isolated from a smear-ripened cheese.</title>
        <authorList>
            <consortium name="US DOE Joint Genome Institute (JGI-PGF)"/>
            <person name="Walter F."/>
            <person name="Albersmeier A."/>
            <person name="Kalinowski J."/>
            <person name="Ruckert C."/>
        </authorList>
    </citation>
    <scope>NUCLEOTIDE SEQUENCE</scope>
    <source>
        <strain evidence="15">CGMCC 1.15254</strain>
    </source>
</reference>
<dbReference type="InterPro" id="IPR036565">
    <property type="entry name" value="Mur-like_cat_sf"/>
</dbReference>
<evidence type="ECO:0000256" key="4">
    <source>
        <dbReference type="ARBA" id="ARBA00022741"/>
    </source>
</evidence>
<dbReference type="Gene3D" id="3.40.1390.10">
    <property type="entry name" value="MurE/MurF, N-terminal domain"/>
    <property type="match status" value="1"/>
</dbReference>
<dbReference type="EMBL" id="BMHV01000008">
    <property type="protein sequence ID" value="GGF61913.1"/>
    <property type="molecule type" value="Genomic_DNA"/>
</dbReference>
<name>A0A917BXP6_9PROT</name>
<evidence type="ECO:0000256" key="2">
    <source>
        <dbReference type="ARBA" id="ARBA00022598"/>
    </source>
</evidence>
<keyword evidence="2 10" id="KW-0436">Ligase</keyword>
<organism evidence="15 16">
    <name type="scientific">Terasakiella brassicae</name>
    <dbReference type="NCBI Taxonomy" id="1634917"/>
    <lineage>
        <taxon>Bacteria</taxon>
        <taxon>Pseudomonadati</taxon>
        <taxon>Pseudomonadota</taxon>
        <taxon>Alphaproteobacteria</taxon>
        <taxon>Rhodospirillales</taxon>
        <taxon>Terasakiellaceae</taxon>
        <taxon>Terasakiella</taxon>
    </lineage>
</organism>
<dbReference type="InterPro" id="IPR035911">
    <property type="entry name" value="MurE/MurF_N"/>
</dbReference>
<comment type="caution">
    <text evidence="15">The sequence shown here is derived from an EMBL/GenBank/DDBJ whole genome shotgun (WGS) entry which is preliminary data.</text>
</comment>
<evidence type="ECO:0000313" key="16">
    <source>
        <dbReference type="Proteomes" id="UP000632498"/>
    </source>
</evidence>
<evidence type="ECO:0000256" key="5">
    <source>
        <dbReference type="ARBA" id="ARBA00022840"/>
    </source>
</evidence>
<dbReference type="SUPFAM" id="SSF53244">
    <property type="entry name" value="MurD-like peptide ligases, peptide-binding domain"/>
    <property type="match status" value="1"/>
</dbReference>
<keyword evidence="4 10" id="KW-0547">Nucleotide-binding</keyword>
<protein>
    <recommendedName>
        <fullName evidence="10 11">UDP-N-acetylmuramoyl-tripeptide--D-alanyl-D-alanine ligase</fullName>
        <ecNumber evidence="10 11">6.3.2.10</ecNumber>
    </recommendedName>
    <alternativeName>
        <fullName evidence="10">D-alanyl-D-alanine-adding enzyme</fullName>
    </alternativeName>
</protein>
<keyword evidence="16" id="KW-1185">Reference proteome</keyword>
<keyword evidence="3 10" id="KW-0132">Cell division</keyword>
<dbReference type="GO" id="GO:0047480">
    <property type="term" value="F:UDP-N-acetylmuramoyl-tripeptide-D-alanyl-D-alanine ligase activity"/>
    <property type="evidence" value="ECO:0007669"/>
    <property type="project" value="UniProtKB-UniRule"/>
</dbReference>
<accession>A0A917BXP6</accession>
<comment type="catalytic activity">
    <reaction evidence="10 11">
        <text>D-alanyl-D-alanine + UDP-N-acetyl-alpha-D-muramoyl-L-alanyl-gamma-D-glutamyl-meso-2,6-diaminopimelate + ATP = UDP-N-acetyl-alpha-D-muramoyl-L-alanyl-gamma-D-glutamyl-meso-2,6-diaminopimeloyl-D-alanyl-D-alanine + ADP + phosphate + H(+)</text>
        <dbReference type="Rhea" id="RHEA:28374"/>
        <dbReference type="ChEBI" id="CHEBI:15378"/>
        <dbReference type="ChEBI" id="CHEBI:30616"/>
        <dbReference type="ChEBI" id="CHEBI:43474"/>
        <dbReference type="ChEBI" id="CHEBI:57822"/>
        <dbReference type="ChEBI" id="CHEBI:61386"/>
        <dbReference type="ChEBI" id="CHEBI:83905"/>
        <dbReference type="ChEBI" id="CHEBI:456216"/>
        <dbReference type="EC" id="6.3.2.10"/>
    </reaction>
</comment>
<dbReference type="AlphaFoldDB" id="A0A917BXP6"/>
<dbReference type="Gene3D" id="3.90.190.20">
    <property type="entry name" value="Mur ligase, C-terminal domain"/>
    <property type="match status" value="1"/>
</dbReference>
<comment type="function">
    <text evidence="10 11">Involved in cell wall formation. Catalyzes the final step in the synthesis of UDP-N-acetylmuramoyl-pentapeptide, the precursor of murein.</text>
</comment>
<dbReference type="GO" id="GO:0005737">
    <property type="term" value="C:cytoplasm"/>
    <property type="evidence" value="ECO:0007669"/>
    <property type="project" value="UniProtKB-SubCell"/>
</dbReference>
<feature type="domain" description="Mur ligase central" evidence="14">
    <location>
        <begin position="109"/>
        <end position="301"/>
    </location>
</feature>
<dbReference type="SUPFAM" id="SSF53623">
    <property type="entry name" value="MurD-like peptide ligases, catalytic domain"/>
    <property type="match status" value="1"/>
</dbReference>
<dbReference type="InterPro" id="IPR005863">
    <property type="entry name" value="UDP-N-AcMur_synth"/>
</dbReference>
<dbReference type="SUPFAM" id="SSF63418">
    <property type="entry name" value="MurE/MurF N-terminal domain"/>
    <property type="match status" value="1"/>
</dbReference>
<dbReference type="RefSeq" id="WP_188663364.1">
    <property type="nucleotide sequence ID" value="NZ_BMHV01000008.1"/>
</dbReference>
<evidence type="ECO:0000256" key="3">
    <source>
        <dbReference type="ARBA" id="ARBA00022618"/>
    </source>
</evidence>
<dbReference type="EC" id="6.3.2.10" evidence="10 11"/>
<dbReference type="HAMAP" id="MF_02019">
    <property type="entry name" value="MurF"/>
    <property type="match status" value="1"/>
</dbReference>